<comment type="caution">
    <text evidence="9">The sequence shown here is derived from an EMBL/GenBank/DDBJ whole genome shotgun (WGS) entry which is preliminary data.</text>
</comment>
<evidence type="ECO:0000259" key="8">
    <source>
        <dbReference type="PROSITE" id="PS50928"/>
    </source>
</evidence>
<dbReference type="Gene3D" id="1.10.3720.10">
    <property type="entry name" value="MetI-like"/>
    <property type="match status" value="1"/>
</dbReference>
<feature type="transmembrane region" description="Helical" evidence="7">
    <location>
        <begin position="97"/>
        <end position="119"/>
    </location>
</feature>
<dbReference type="PANTHER" id="PTHR43163">
    <property type="entry name" value="DIPEPTIDE TRANSPORT SYSTEM PERMEASE PROTEIN DPPB-RELATED"/>
    <property type="match status" value="1"/>
</dbReference>
<dbReference type="RefSeq" id="WP_100082529.1">
    <property type="nucleotide sequence ID" value="NZ_NQVN01000020.1"/>
</dbReference>
<dbReference type="PROSITE" id="PS50928">
    <property type="entry name" value="ABC_TM1"/>
    <property type="match status" value="1"/>
</dbReference>
<dbReference type="EMBL" id="NQVN01000020">
    <property type="protein sequence ID" value="PIO97178.1"/>
    <property type="molecule type" value="Genomic_DNA"/>
</dbReference>
<evidence type="ECO:0000256" key="4">
    <source>
        <dbReference type="ARBA" id="ARBA00022692"/>
    </source>
</evidence>
<evidence type="ECO:0000256" key="7">
    <source>
        <dbReference type="RuleBase" id="RU363032"/>
    </source>
</evidence>
<reference evidence="9 10" key="1">
    <citation type="submission" date="2017-08" db="EMBL/GenBank/DDBJ databases">
        <title>Pleomorphomonas carboxidotrophicus sp. nov., a new mesophilic hydrogenogenic carboxidotroph.</title>
        <authorList>
            <person name="Esquivel-Elizondo S."/>
            <person name="Krajmalnik-Brown R."/>
            <person name="Maldonado J."/>
        </authorList>
    </citation>
    <scope>NUCLEOTIDE SEQUENCE [LARGE SCALE GENOMIC DNA]</scope>
    <source>
        <strain evidence="9 10">SVCO-16</strain>
    </source>
</reference>
<evidence type="ECO:0000313" key="9">
    <source>
        <dbReference type="EMBL" id="PIO97178.1"/>
    </source>
</evidence>
<feature type="domain" description="ABC transmembrane type-1" evidence="8">
    <location>
        <begin position="95"/>
        <end position="296"/>
    </location>
</feature>
<evidence type="ECO:0000256" key="1">
    <source>
        <dbReference type="ARBA" id="ARBA00004651"/>
    </source>
</evidence>
<dbReference type="Pfam" id="PF00528">
    <property type="entry name" value="BPD_transp_1"/>
    <property type="match status" value="1"/>
</dbReference>
<feature type="transmembrane region" description="Helical" evidence="7">
    <location>
        <begin position="273"/>
        <end position="296"/>
    </location>
</feature>
<feature type="transmembrane region" description="Helical" evidence="7">
    <location>
        <begin position="227"/>
        <end position="253"/>
    </location>
</feature>
<keyword evidence="3" id="KW-1003">Cell membrane</keyword>
<feature type="transmembrane region" description="Helical" evidence="7">
    <location>
        <begin position="131"/>
        <end position="155"/>
    </location>
</feature>
<keyword evidence="2 7" id="KW-0813">Transport</keyword>
<dbReference type="OrthoDB" id="9807402at2"/>
<accession>A0A2G9WR38</accession>
<protein>
    <submittedName>
        <fullName evidence="9">Glutathione ABC transporter permease GsiC</fullName>
    </submittedName>
</protein>
<organism evidence="9 10">
    <name type="scientific">Pleomorphomonas carboxyditropha</name>
    <dbReference type="NCBI Taxonomy" id="2023338"/>
    <lineage>
        <taxon>Bacteria</taxon>
        <taxon>Pseudomonadati</taxon>
        <taxon>Pseudomonadota</taxon>
        <taxon>Alphaproteobacteria</taxon>
        <taxon>Hyphomicrobiales</taxon>
        <taxon>Pleomorphomonadaceae</taxon>
        <taxon>Pleomorphomonas</taxon>
    </lineage>
</organism>
<keyword evidence="4 7" id="KW-0812">Transmembrane</keyword>
<dbReference type="AlphaFoldDB" id="A0A2G9WR38"/>
<dbReference type="GO" id="GO:0055085">
    <property type="term" value="P:transmembrane transport"/>
    <property type="evidence" value="ECO:0007669"/>
    <property type="project" value="InterPro"/>
</dbReference>
<proteinExistence type="inferred from homology"/>
<name>A0A2G9WR38_9HYPH</name>
<comment type="subcellular location">
    <subcellularLocation>
        <location evidence="1 7">Cell membrane</location>
        <topology evidence="1 7">Multi-pass membrane protein</topology>
    </subcellularLocation>
</comment>
<evidence type="ECO:0000256" key="3">
    <source>
        <dbReference type="ARBA" id="ARBA00022475"/>
    </source>
</evidence>
<evidence type="ECO:0000256" key="6">
    <source>
        <dbReference type="ARBA" id="ARBA00023136"/>
    </source>
</evidence>
<sequence>MIELILRRLGGALMILFGVAAITFVLLYALPADPAVQLAGRSATAQTVANIRHELGLDQPLIVQFVHYLGNLVQGDLGRSYTQKTEVMTLILARLPATLILMVSGILVEVAIGLTLGTIAALSRGGAVDRLVMTASFVGVSAPQFVVALLLLYVFAATLQWFPMSGFGTVSHVVLPALTLGVLGAGWYARMVRSAMIDVLNQDYIRTARAKGVAERTVVLRHAVPNALLPIVAMIGIDIGQFMGGVVVVEAVYGWPGIGQLAWQAIQQVDIPIIMGVTLISSLAIVVGNLIADLVAPLIDPRIRAR</sequence>
<evidence type="ECO:0000313" key="10">
    <source>
        <dbReference type="Proteomes" id="UP000231070"/>
    </source>
</evidence>
<dbReference type="PANTHER" id="PTHR43163:SF6">
    <property type="entry name" value="DIPEPTIDE TRANSPORT SYSTEM PERMEASE PROTEIN DPPB-RELATED"/>
    <property type="match status" value="1"/>
</dbReference>
<keyword evidence="6 7" id="KW-0472">Membrane</keyword>
<dbReference type="SUPFAM" id="SSF161098">
    <property type="entry name" value="MetI-like"/>
    <property type="match status" value="1"/>
</dbReference>
<dbReference type="InterPro" id="IPR045621">
    <property type="entry name" value="BPD_transp_1_N"/>
</dbReference>
<feature type="transmembrane region" description="Helical" evidence="7">
    <location>
        <begin position="167"/>
        <end position="189"/>
    </location>
</feature>
<gene>
    <name evidence="9" type="ORF">CJ014_21320</name>
</gene>
<feature type="transmembrane region" description="Helical" evidence="7">
    <location>
        <begin position="12"/>
        <end position="30"/>
    </location>
</feature>
<dbReference type="InterPro" id="IPR035906">
    <property type="entry name" value="MetI-like_sf"/>
</dbReference>
<dbReference type="CDD" id="cd06261">
    <property type="entry name" value="TM_PBP2"/>
    <property type="match status" value="1"/>
</dbReference>
<evidence type="ECO:0000256" key="2">
    <source>
        <dbReference type="ARBA" id="ARBA00022448"/>
    </source>
</evidence>
<keyword evidence="10" id="KW-1185">Reference proteome</keyword>
<comment type="similarity">
    <text evidence="7">Belongs to the binding-protein-dependent transport system permease family.</text>
</comment>
<evidence type="ECO:0000256" key="5">
    <source>
        <dbReference type="ARBA" id="ARBA00022989"/>
    </source>
</evidence>
<dbReference type="Proteomes" id="UP000231070">
    <property type="component" value="Unassembled WGS sequence"/>
</dbReference>
<keyword evidence="5 7" id="KW-1133">Transmembrane helix</keyword>
<dbReference type="InterPro" id="IPR000515">
    <property type="entry name" value="MetI-like"/>
</dbReference>
<dbReference type="GO" id="GO:0005886">
    <property type="term" value="C:plasma membrane"/>
    <property type="evidence" value="ECO:0007669"/>
    <property type="project" value="UniProtKB-SubCell"/>
</dbReference>
<dbReference type="Pfam" id="PF19300">
    <property type="entry name" value="BPD_transp_1_N"/>
    <property type="match status" value="1"/>
</dbReference>